<evidence type="ECO:0000313" key="5">
    <source>
        <dbReference type="Proteomes" id="UP000287224"/>
    </source>
</evidence>
<feature type="coiled-coil region" evidence="1">
    <location>
        <begin position="2"/>
        <end position="33"/>
    </location>
</feature>
<sequence length="474" mass="52406">MLEEELAQLQQMKKELQQQVALLKELTEQQQKQIGLLEKHTELHDQIIMLKELTEQQQKQITLLKVQNTSQEERIKALAENTKAPQEQLAQSIPGERQPLSSRRLLRQIKEQIIQGKTRIVGQQGYYKNRKIRLSPPTIAMTIVLIMTLVMGSWVYGAAIGHLPWPQRSSRQLVHSSEPSKTAQSRATAPSATAGEPGKTEQAKATAPSTTSSGASQLTIPGLFTISGGISTSAFFRSSEGSCLGTALSTNRLTYTTDELQEMYNYYINGDSMPLPQTLTQIDGGSTTSSPSMLLPQFENCPTGWEITNIGQQPIQLVQLRMKLLAEPTAADTQYRLVDYCSVLREVHPEIDSGTCPGLGGQVQPISYMFFFGSGHAGTVVQGQSTTLAAPKEQTIVPKDTAFLQFRFMPDNLSLALTYTIEPEVVINTPQETNKVIDLPQWKETFVMAPDDHFGCYQLQGKAFVPVTNGAICF</sequence>
<keyword evidence="3" id="KW-1133">Transmembrane helix</keyword>
<feature type="compositionally biased region" description="Low complexity" evidence="2">
    <location>
        <begin position="203"/>
        <end position="215"/>
    </location>
</feature>
<accession>A0A401ZQZ2</accession>
<keyword evidence="5" id="KW-1185">Reference proteome</keyword>
<dbReference type="Proteomes" id="UP000287224">
    <property type="component" value="Unassembled WGS sequence"/>
</dbReference>
<comment type="caution">
    <text evidence="4">The sequence shown here is derived from an EMBL/GenBank/DDBJ whole genome shotgun (WGS) entry which is preliminary data.</text>
</comment>
<feature type="compositionally biased region" description="Polar residues" evidence="2">
    <location>
        <begin position="171"/>
        <end position="191"/>
    </location>
</feature>
<name>A0A401ZQZ2_9CHLR</name>
<keyword evidence="3" id="KW-0812">Transmembrane</keyword>
<protein>
    <submittedName>
        <fullName evidence="4">Uncharacterized protein</fullName>
    </submittedName>
</protein>
<keyword evidence="1" id="KW-0175">Coiled coil</keyword>
<feature type="region of interest" description="Disordered" evidence="2">
    <location>
        <begin position="171"/>
        <end position="215"/>
    </location>
</feature>
<dbReference type="EMBL" id="BIFQ01000002">
    <property type="protein sequence ID" value="GCE09176.1"/>
    <property type="molecule type" value="Genomic_DNA"/>
</dbReference>
<evidence type="ECO:0000313" key="4">
    <source>
        <dbReference type="EMBL" id="GCE09176.1"/>
    </source>
</evidence>
<proteinExistence type="predicted"/>
<dbReference type="AlphaFoldDB" id="A0A401ZQZ2"/>
<gene>
    <name evidence="4" type="ORF">KDAU_65050</name>
</gene>
<keyword evidence="3" id="KW-0472">Membrane</keyword>
<evidence type="ECO:0000256" key="2">
    <source>
        <dbReference type="SAM" id="MobiDB-lite"/>
    </source>
</evidence>
<organism evidence="4 5">
    <name type="scientific">Dictyobacter aurantiacus</name>
    <dbReference type="NCBI Taxonomy" id="1936993"/>
    <lineage>
        <taxon>Bacteria</taxon>
        <taxon>Bacillati</taxon>
        <taxon>Chloroflexota</taxon>
        <taxon>Ktedonobacteria</taxon>
        <taxon>Ktedonobacterales</taxon>
        <taxon>Dictyobacteraceae</taxon>
        <taxon>Dictyobacter</taxon>
    </lineage>
</organism>
<dbReference type="RefSeq" id="WP_126601603.1">
    <property type="nucleotide sequence ID" value="NZ_BIFQ01000002.1"/>
</dbReference>
<evidence type="ECO:0000256" key="1">
    <source>
        <dbReference type="SAM" id="Coils"/>
    </source>
</evidence>
<evidence type="ECO:0000256" key="3">
    <source>
        <dbReference type="SAM" id="Phobius"/>
    </source>
</evidence>
<reference evidence="5" key="1">
    <citation type="submission" date="2018-12" db="EMBL/GenBank/DDBJ databases">
        <title>Tengunoibacter tsumagoiensis gen. nov., sp. nov., Dictyobacter kobayashii sp. nov., D. alpinus sp. nov., and D. joshuensis sp. nov. and description of Dictyobacteraceae fam. nov. within the order Ktedonobacterales isolated from Tengu-no-mugimeshi.</title>
        <authorList>
            <person name="Wang C.M."/>
            <person name="Zheng Y."/>
            <person name="Sakai Y."/>
            <person name="Toyoda A."/>
            <person name="Minakuchi Y."/>
            <person name="Abe K."/>
            <person name="Yokota A."/>
            <person name="Yabe S."/>
        </authorList>
    </citation>
    <scope>NUCLEOTIDE SEQUENCE [LARGE SCALE GENOMIC DNA]</scope>
    <source>
        <strain evidence="5">S-27</strain>
    </source>
</reference>
<feature type="transmembrane region" description="Helical" evidence="3">
    <location>
        <begin position="138"/>
        <end position="165"/>
    </location>
</feature>